<dbReference type="Pfam" id="PF13966">
    <property type="entry name" value="zf-RVT"/>
    <property type="match status" value="1"/>
</dbReference>
<evidence type="ECO:0000313" key="3">
    <source>
        <dbReference type="Proteomes" id="UP001497516"/>
    </source>
</evidence>
<accession>A0AAV2CX02</accession>
<organism evidence="2 3">
    <name type="scientific">Linum trigynum</name>
    <dbReference type="NCBI Taxonomy" id="586398"/>
    <lineage>
        <taxon>Eukaryota</taxon>
        <taxon>Viridiplantae</taxon>
        <taxon>Streptophyta</taxon>
        <taxon>Embryophyta</taxon>
        <taxon>Tracheophyta</taxon>
        <taxon>Spermatophyta</taxon>
        <taxon>Magnoliopsida</taxon>
        <taxon>eudicotyledons</taxon>
        <taxon>Gunneridae</taxon>
        <taxon>Pentapetalae</taxon>
        <taxon>rosids</taxon>
        <taxon>fabids</taxon>
        <taxon>Malpighiales</taxon>
        <taxon>Linaceae</taxon>
        <taxon>Linum</taxon>
    </lineage>
</organism>
<dbReference type="InterPro" id="IPR026960">
    <property type="entry name" value="RVT-Znf"/>
</dbReference>
<evidence type="ECO:0000259" key="1">
    <source>
        <dbReference type="Pfam" id="PF13966"/>
    </source>
</evidence>
<reference evidence="2 3" key="1">
    <citation type="submission" date="2024-04" db="EMBL/GenBank/DDBJ databases">
        <authorList>
            <person name="Fracassetti M."/>
        </authorList>
    </citation>
    <scope>NUCLEOTIDE SEQUENCE [LARGE SCALE GENOMIC DNA]</scope>
</reference>
<dbReference type="AlphaFoldDB" id="A0AAV2CX02"/>
<gene>
    <name evidence="2" type="ORF">LTRI10_LOCUS7846</name>
</gene>
<feature type="domain" description="Reverse transcriptase zinc-binding" evidence="1">
    <location>
        <begin position="6"/>
        <end position="71"/>
    </location>
</feature>
<keyword evidence="3" id="KW-1185">Reference proteome</keyword>
<dbReference type="Proteomes" id="UP001497516">
    <property type="component" value="Chromosome 10"/>
</dbReference>
<evidence type="ECO:0000313" key="2">
    <source>
        <dbReference type="EMBL" id="CAL1360407.1"/>
    </source>
</evidence>
<protein>
    <recommendedName>
        <fullName evidence="1">Reverse transcriptase zinc-binding domain-containing protein</fullName>
    </recommendedName>
</protein>
<sequence length="271" mass="30789">MDKASWIRLWEANVPPKLKVFVWQIFHRILPTTEALIEKKVVVLPRCPVCWEASETLEHLFLDFPVAPALWDHTGLAHLGGGLPRHTFPLFLRKLLALLHQPFLVMSVIAILWRIWRSRNWVVFEGKQFGVPALMRQFNQQVQEWVSLSVDRVHPVLRSHSPPSDPVGSSQVICIWDGAVRSGSHSAGGMVLMSPDREILLVKGVQFPVMDDPMMIEVLVLREATRGTWTLALPQSCLKAMPRLLSRRSFGGMQGMPGWDRFLKRSSSPLI</sequence>
<proteinExistence type="predicted"/>
<dbReference type="EMBL" id="OZ034814">
    <property type="protein sequence ID" value="CAL1360407.1"/>
    <property type="molecule type" value="Genomic_DNA"/>
</dbReference>
<name>A0AAV2CX02_9ROSI</name>